<reference evidence="3" key="1">
    <citation type="submission" date="2021-02" db="EMBL/GenBank/DDBJ databases">
        <authorList>
            <person name="Nowell W R."/>
        </authorList>
    </citation>
    <scope>NUCLEOTIDE SEQUENCE</scope>
</reference>
<dbReference type="Proteomes" id="UP000663864">
    <property type="component" value="Unassembled WGS sequence"/>
</dbReference>
<dbReference type="Proteomes" id="UP000663836">
    <property type="component" value="Unassembled WGS sequence"/>
</dbReference>
<proteinExistence type="predicted"/>
<dbReference type="AlphaFoldDB" id="A0A819ZPK4"/>
<dbReference type="EMBL" id="CAJNOT010007705">
    <property type="protein sequence ID" value="CAF1510250.1"/>
    <property type="molecule type" value="Genomic_DNA"/>
</dbReference>
<comment type="caution">
    <text evidence="3">The sequence shown here is derived from an EMBL/GenBank/DDBJ whole genome shotgun (WGS) entry which is preliminary data.</text>
</comment>
<protein>
    <submittedName>
        <fullName evidence="3">Uncharacterized protein</fullName>
    </submittedName>
</protein>
<evidence type="ECO:0000313" key="2">
    <source>
        <dbReference type="EMBL" id="CAF1510250.1"/>
    </source>
</evidence>
<feature type="region of interest" description="Disordered" evidence="1">
    <location>
        <begin position="29"/>
        <end position="65"/>
    </location>
</feature>
<feature type="compositionally biased region" description="Low complexity" evidence="1">
    <location>
        <begin position="51"/>
        <end position="62"/>
    </location>
</feature>
<name>A0A819ZPK4_9BILA</name>
<accession>A0A819ZPK4</accession>
<dbReference type="EMBL" id="CAJOBD010011362">
    <property type="protein sequence ID" value="CAF4166495.1"/>
    <property type="molecule type" value="Genomic_DNA"/>
</dbReference>
<evidence type="ECO:0000313" key="3">
    <source>
        <dbReference type="EMBL" id="CAF4166495.1"/>
    </source>
</evidence>
<sequence>MAQLLIHLEQDQHNHYINNNQSFSPLMTASTYHQQQHQNRSSTQSQTYASIPQIPTQRQQPPVEKDQNHIYLKNILTSFSNKIEHRLQQFEERLINVEYFLKHQRLFFE</sequence>
<evidence type="ECO:0000256" key="1">
    <source>
        <dbReference type="SAM" id="MobiDB-lite"/>
    </source>
</evidence>
<feature type="compositionally biased region" description="Polar residues" evidence="1">
    <location>
        <begin position="29"/>
        <end position="50"/>
    </location>
</feature>
<gene>
    <name evidence="3" type="ORF">JBS370_LOCUS34781</name>
    <name evidence="2" type="ORF">ZHD862_LOCUS37880</name>
</gene>
<organism evidence="3 4">
    <name type="scientific">Rotaria sordida</name>
    <dbReference type="NCBI Taxonomy" id="392033"/>
    <lineage>
        <taxon>Eukaryota</taxon>
        <taxon>Metazoa</taxon>
        <taxon>Spiralia</taxon>
        <taxon>Gnathifera</taxon>
        <taxon>Rotifera</taxon>
        <taxon>Eurotatoria</taxon>
        <taxon>Bdelloidea</taxon>
        <taxon>Philodinida</taxon>
        <taxon>Philodinidae</taxon>
        <taxon>Rotaria</taxon>
    </lineage>
</organism>
<evidence type="ECO:0000313" key="4">
    <source>
        <dbReference type="Proteomes" id="UP000663836"/>
    </source>
</evidence>